<evidence type="ECO:0000259" key="2">
    <source>
        <dbReference type="Pfam" id="PF00296"/>
    </source>
</evidence>
<dbReference type="Gene3D" id="3.20.20.30">
    <property type="entry name" value="Luciferase-like domain"/>
    <property type="match status" value="1"/>
</dbReference>
<dbReference type="Pfam" id="PF00296">
    <property type="entry name" value="Bac_luciferase"/>
    <property type="match status" value="1"/>
</dbReference>
<evidence type="ECO:0000313" key="3">
    <source>
        <dbReference type="EMBL" id="SVB87471.1"/>
    </source>
</evidence>
<protein>
    <recommendedName>
        <fullName evidence="2">Luciferase-like domain-containing protein</fullName>
    </recommendedName>
</protein>
<reference evidence="3" key="1">
    <citation type="submission" date="2018-05" db="EMBL/GenBank/DDBJ databases">
        <authorList>
            <person name="Lanie J.A."/>
            <person name="Ng W.-L."/>
            <person name="Kazmierczak K.M."/>
            <person name="Andrzejewski T.M."/>
            <person name="Davidsen T.M."/>
            <person name="Wayne K.J."/>
            <person name="Tettelin H."/>
            <person name="Glass J.I."/>
            <person name="Rusch D."/>
            <person name="Podicherti R."/>
            <person name="Tsui H.-C.T."/>
            <person name="Winkler M.E."/>
        </authorList>
    </citation>
    <scope>NUCLEOTIDE SEQUENCE</scope>
</reference>
<name>A0A382HLU8_9ZZZZ</name>
<proteinExistence type="predicted"/>
<keyword evidence="1" id="KW-0560">Oxidoreductase</keyword>
<accession>A0A382HLU8</accession>
<gene>
    <name evidence="3" type="ORF">METZ01_LOCUS240325</name>
</gene>
<dbReference type="InterPro" id="IPR011251">
    <property type="entry name" value="Luciferase-like_dom"/>
</dbReference>
<dbReference type="SUPFAM" id="SSF51679">
    <property type="entry name" value="Bacterial luciferase-like"/>
    <property type="match status" value="1"/>
</dbReference>
<dbReference type="EMBL" id="UINC01061660">
    <property type="protein sequence ID" value="SVB87471.1"/>
    <property type="molecule type" value="Genomic_DNA"/>
</dbReference>
<dbReference type="PANTHER" id="PTHR43244:SF1">
    <property type="entry name" value="5,10-METHYLENETETRAHYDROMETHANOPTERIN REDUCTASE"/>
    <property type="match status" value="1"/>
</dbReference>
<dbReference type="InterPro" id="IPR036661">
    <property type="entry name" value="Luciferase-like_sf"/>
</dbReference>
<dbReference type="PANTHER" id="PTHR43244">
    <property type="match status" value="1"/>
</dbReference>
<organism evidence="3">
    <name type="scientific">marine metagenome</name>
    <dbReference type="NCBI Taxonomy" id="408172"/>
    <lineage>
        <taxon>unclassified sequences</taxon>
        <taxon>metagenomes</taxon>
        <taxon>ecological metagenomes</taxon>
    </lineage>
</organism>
<dbReference type="InterPro" id="IPR050564">
    <property type="entry name" value="F420-G6PD/mer"/>
</dbReference>
<evidence type="ECO:0000256" key="1">
    <source>
        <dbReference type="ARBA" id="ARBA00023002"/>
    </source>
</evidence>
<dbReference type="AlphaFoldDB" id="A0A382HLU8"/>
<feature type="non-terminal residue" evidence="3">
    <location>
        <position position="1"/>
    </location>
</feature>
<dbReference type="GO" id="GO:0016705">
    <property type="term" value="F:oxidoreductase activity, acting on paired donors, with incorporation or reduction of molecular oxygen"/>
    <property type="evidence" value="ECO:0007669"/>
    <property type="project" value="InterPro"/>
</dbReference>
<sequence>VKFGGMVATKIDDWHIFPYLEELGYDSGWVPDSQMIWSDCYATLSLAAHNTSRIRLGTGVAIAGTRLAPVTAHSIASINKLAPGRVFLGIGTGHTAMRIMGQNPVSPHEFEEYLSVVRGLLTGEEVEYPKGKTRRPIRFLDRDLACIDIENRIPLYVAANGPKALRAAGVYGDGRISAGNEPTPLFKRNLERIMQGAASAERTMPEDFHSAVMTFSCVLQKGENLTSERVIDETGAQVVA</sequence>
<feature type="non-terminal residue" evidence="3">
    <location>
        <position position="240"/>
    </location>
</feature>
<feature type="domain" description="Luciferase-like" evidence="2">
    <location>
        <begin position="19"/>
        <end position="218"/>
    </location>
</feature>